<dbReference type="AlphaFoldDB" id="A0AAV8TUR6"/>
<dbReference type="Pfam" id="PF08787">
    <property type="entry name" value="Alginate_lyase2"/>
    <property type="match status" value="1"/>
</dbReference>
<dbReference type="InterPro" id="IPR013320">
    <property type="entry name" value="ConA-like_dom_sf"/>
</dbReference>
<keyword evidence="1" id="KW-0732">Signal</keyword>
<evidence type="ECO:0000259" key="2">
    <source>
        <dbReference type="Pfam" id="PF08787"/>
    </source>
</evidence>
<feature type="domain" description="Alginate lyase 2" evidence="2">
    <location>
        <begin position="42"/>
        <end position="214"/>
    </location>
</feature>
<feature type="signal peptide" evidence="1">
    <location>
        <begin position="1"/>
        <end position="20"/>
    </location>
</feature>
<dbReference type="PANTHER" id="PTHR33681">
    <property type="entry name" value="BINDING PROTEIN, PUTATIVE, EXPRESSED-RELATED"/>
    <property type="match status" value="1"/>
</dbReference>
<evidence type="ECO:0000313" key="4">
    <source>
        <dbReference type="Proteomes" id="UP001159364"/>
    </source>
</evidence>
<feature type="chain" id="PRO_5043832607" description="Alginate lyase 2 domain-containing protein" evidence="1">
    <location>
        <begin position="21"/>
        <end position="218"/>
    </location>
</feature>
<protein>
    <recommendedName>
        <fullName evidence="2">Alginate lyase 2 domain-containing protein</fullName>
    </recommendedName>
</protein>
<dbReference type="EMBL" id="JAIWQS010000003">
    <property type="protein sequence ID" value="KAJ8769664.1"/>
    <property type="molecule type" value="Genomic_DNA"/>
</dbReference>
<sequence>MATIVAFCALYFMLIQLVSHQFISSVAVDPTKGFTALPLTKSNFVVQRPYDVPENQRYSFKNGVHKLWVYSTDKPHSPTSKTNPRTELRVSGYDYSSGVWQFEAYGFIPSGTTGVCVMQVFGAQAHATTLMLRVYNGAVSYYRAPVLIPHVYDKWFRLNVVHDVEASKVKVFVDGKLVHQAPGRGGKSHFFKCGVYAQDDASHYMESRWRNIRVLKKS</sequence>
<dbReference type="SUPFAM" id="SSF49899">
    <property type="entry name" value="Concanavalin A-like lectins/glucanases"/>
    <property type="match status" value="1"/>
</dbReference>
<comment type="caution">
    <text evidence="3">The sequence shown here is derived from an EMBL/GenBank/DDBJ whole genome shotgun (WGS) entry which is preliminary data.</text>
</comment>
<dbReference type="Gene3D" id="2.60.120.200">
    <property type="match status" value="1"/>
</dbReference>
<dbReference type="InterPro" id="IPR014895">
    <property type="entry name" value="Alginate_lyase_2"/>
</dbReference>
<keyword evidence="4" id="KW-1185">Reference proteome</keyword>
<evidence type="ECO:0000256" key="1">
    <source>
        <dbReference type="SAM" id="SignalP"/>
    </source>
</evidence>
<gene>
    <name evidence="3" type="ORF">K2173_005267</name>
</gene>
<accession>A0AAV8TUR6</accession>
<name>A0AAV8TUR6_9ROSI</name>
<dbReference type="PANTHER" id="PTHR33681:SF4">
    <property type="entry name" value="OS12G0171100 PROTEIN"/>
    <property type="match status" value="1"/>
</dbReference>
<proteinExistence type="predicted"/>
<dbReference type="Proteomes" id="UP001159364">
    <property type="component" value="Linkage Group LG03"/>
</dbReference>
<reference evidence="3 4" key="1">
    <citation type="submission" date="2021-09" db="EMBL/GenBank/DDBJ databases">
        <title>Genomic insights and catalytic innovation underlie evolution of tropane alkaloids biosynthesis.</title>
        <authorList>
            <person name="Wang Y.-J."/>
            <person name="Tian T."/>
            <person name="Huang J.-P."/>
            <person name="Huang S.-X."/>
        </authorList>
    </citation>
    <scope>NUCLEOTIDE SEQUENCE [LARGE SCALE GENOMIC DNA]</scope>
    <source>
        <strain evidence="3">KIB-2018</strain>
        <tissue evidence="3">Leaf</tissue>
    </source>
</reference>
<evidence type="ECO:0000313" key="3">
    <source>
        <dbReference type="EMBL" id="KAJ8769664.1"/>
    </source>
</evidence>
<organism evidence="3 4">
    <name type="scientific">Erythroxylum novogranatense</name>
    <dbReference type="NCBI Taxonomy" id="1862640"/>
    <lineage>
        <taxon>Eukaryota</taxon>
        <taxon>Viridiplantae</taxon>
        <taxon>Streptophyta</taxon>
        <taxon>Embryophyta</taxon>
        <taxon>Tracheophyta</taxon>
        <taxon>Spermatophyta</taxon>
        <taxon>Magnoliopsida</taxon>
        <taxon>eudicotyledons</taxon>
        <taxon>Gunneridae</taxon>
        <taxon>Pentapetalae</taxon>
        <taxon>rosids</taxon>
        <taxon>fabids</taxon>
        <taxon>Malpighiales</taxon>
        <taxon>Erythroxylaceae</taxon>
        <taxon>Erythroxylum</taxon>
    </lineage>
</organism>